<keyword evidence="6 15" id="KW-0808">Transferase</keyword>
<dbReference type="SUPFAM" id="SSF82114">
    <property type="entry name" value="Riboflavin kinase-like"/>
    <property type="match status" value="1"/>
</dbReference>
<dbReference type="Pfam" id="PF01687">
    <property type="entry name" value="Flavokinase"/>
    <property type="match status" value="1"/>
</dbReference>
<evidence type="ECO:0000256" key="7">
    <source>
        <dbReference type="ARBA" id="ARBA00022695"/>
    </source>
</evidence>
<keyword evidence="9 15" id="KW-0418">Kinase</keyword>
<dbReference type="FunFam" id="3.40.50.620:FF:000021">
    <property type="entry name" value="Riboflavin biosynthesis protein"/>
    <property type="match status" value="1"/>
</dbReference>
<dbReference type="GO" id="GO:0008531">
    <property type="term" value="F:riboflavin kinase activity"/>
    <property type="evidence" value="ECO:0007669"/>
    <property type="project" value="UniProtKB-UniRule"/>
</dbReference>
<dbReference type="Gene3D" id="2.40.30.30">
    <property type="entry name" value="Riboflavin kinase-like"/>
    <property type="match status" value="1"/>
</dbReference>
<dbReference type="NCBIfam" id="TIGR00125">
    <property type="entry name" value="cyt_tran_rel"/>
    <property type="match status" value="1"/>
</dbReference>
<dbReference type="NCBIfam" id="TIGR00083">
    <property type="entry name" value="ribF"/>
    <property type="match status" value="1"/>
</dbReference>
<evidence type="ECO:0000256" key="15">
    <source>
        <dbReference type="PIRNR" id="PIRNR004491"/>
    </source>
</evidence>
<comment type="caution">
    <text evidence="17">The sequence shown here is derived from an EMBL/GenBank/DDBJ whole genome shotgun (WGS) entry which is preliminary data.</text>
</comment>
<dbReference type="PIRSF" id="PIRSF004491">
    <property type="entry name" value="FAD_Synth"/>
    <property type="match status" value="1"/>
</dbReference>
<comment type="pathway">
    <text evidence="2 15">Cofactor biosynthesis; FAD biosynthesis; FAD from FMN: step 1/1.</text>
</comment>
<sequence length="307" mass="35122">MKIVYGYPNQKSNVNSVLAFGNFDGLHLGHQYIIDTIKNISVRENIASAIITFIPHPAEYLHNKKNFLLLDLDQKIKLLQSYGIDYLYIIDFNKNFSQLSPDTFVKDVLVDSCNVRYVVIGHNCFFGYKCLGDINLLYSYSSVYNYEVIRIDPIFIDSNILCSSSLVRKYLSEGKIELANRILGRSYQINGKVIKGLARGRVIGFPTVNVSIEHILIPKIGVYSACIKINDSNTWLNGVVNIGLRPTFNDLSFPILEMHIFDFNGDIYDQYVAIQLLNFIRSERKFHTIDQLKEQISEDIVQVKKSL</sequence>
<accession>A0A0F3N916</accession>
<keyword evidence="4 15" id="KW-0285">Flavoprotein</keyword>
<dbReference type="CDD" id="cd02064">
    <property type="entry name" value="FAD_synthetase_N"/>
    <property type="match status" value="1"/>
</dbReference>
<evidence type="ECO:0000256" key="9">
    <source>
        <dbReference type="ARBA" id="ARBA00022777"/>
    </source>
</evidence>
<keyword evidence="12" id="KW-0511">Multifunctional enzyme</keyword>
<evidence type="ECO:0000256" key="3">
    <source>
        <dbReference type="ARBA" id="ARBA00005201"/>
    </source>
</evidence>
<dbReference type="GO" id="GO:0003919">
    <property type="term" value="F:FMN adenylyltransferase activity"/>
    <property type="evidence" value="ECO:0007669"/>
    <property type="project" value="UniProtKB-UniRule"/>
</dbReference>
<dbReference type="InterPro" id="IPR023465">
    <property type="entry name" value="Riboflavin_kinase_dom_sf"/>
</dbReference>
<evidence type="ECO:0000259" key="16">
    <source>
        <dbReference type="SMART" id="SM00904"/>
    </source>
</evidence>
<comment type="catalytic activity">
    <reaction evidence="14 15">
        <text>FMN + ATP + H(+) = FAD + diphosphate</text>
        <dbReference type="Rhea" id="RHEA:17237"/>
        <dbReference type="ChEBI" id="CHEBI:15378"/>
        <dbReference type="ChEBI" id="CHEBI:30616"/>
        <dbReference type="ChEBI" id="CHEBI:33019"/>
        <dbReference type="ChEBI" id="CHEBI:57692"/>
        <dbReference type="ChEBI" id="CHEBI:58210"/>
        <dbReference type="EC" id="2.7.7.2"/>
    </reaction>
</comment>
<organism evidence="17 18">
    <name type="scientific">Ehrlichia cf. muris str. EmCRT</name>
    <dbReference type="NCBI Taxonomy" id="1359167"/>
    <lineage>
        <taxon>Bacteria</taxon>
        <taxon>Pseudomonadati</taxon>
        <taxon>Pseudomonadota</taxon>
        <taxon>Alphaproteobacteria</taxon>
        <taxon>Rickettsiales</taxon>
        <taxon>Anaplasmataceae</taxon>
        <taxon>Ehrlichia</taxon>
    </lineage>
</organism>
<evidence type="ECO:0000313" key="18">
    <source>
        <dbReference type="Proteomes" id="UP000033546"/>
    </source>
</evidence>
<evidence type="ECO:0000256" key="1">
    <source>
        <dbReference type="ARBA" id="ARBA00002121"/>
    </source>
</evidence>
<dbReference type="GO" id="GO:0006747">
    <property type="term" value="P:FAD biosynthetic process"/>
    <property type="evidence" value="ECO:0007669"/>
    <property type="project" value="UniProtKB-UniRule"/>
</dbReference>
<dbReference type="InterPro" id="IPR014729">
    <property type="entry name" value="Rossmann-like_a/b/a_fold"/>
</dbReference>
<dbReference type="EC" id="2.7.7.2" evidence="15"/>
<dbReference type="Gene3D" id="3.40.50.620">
    <property type="entry name" value="HUPs"/>
    <property type="match status" value="1"/>
</dbReference>
<comment type="pathway">
    <text evidence="3 15">Cofactor biosynthesis; FMN biosynthesis; FMN from riboflavin (ATP route): step 1/1.</text>
</comment>
<dbReference type="PANTHER" id="PTHR22749">
    <property type="entry name" value="RIBOFLAVIN KINASE/FMN ADENYLYLTRANSFERASE"/>
    <property type="match status" value="1"/>
</dbReference>
<dbReference type="GO" id="GO:0009398">
    <property type="term" value="P:FMN biosynthetic process"/>
    <property type="evidence" value="ECO:0007669"/>
    <property type="project" value="UniProtKB-UniRule"/>
</dbReference>
<dbReference type="AlphaFoldDB" id="A0A0F3N916"/>
<dbReference type="UniPathway" id="UPA00277">
    <property type="reaction ID" value="UER00407"/>
</dbReference>
<keyword evidence="8 15" id="KW-0547">Nucleotide-binding</keyword>
<evidence type="ECO:0000256" key="13">
    <source>
        <dbReference type="ARBA" id="ARBA00047880"/>
    </source>
</evidence>
<keyword evidence="10 15" id="KW-0274">FAD</keyword>
<keyword evidence="5 15" id="KW-0288">FMN</keyword>
<proteinExistence type="inferred from homology"/>
<evidence type="ECO:0000313" key="17">
    <source>
        <dbReference type="EMBL" id="KJV63429.1"/>
    </source>
</evidence>
<comment type="function">
    <text evidence="1">Catalyzes the phosphorylation of riboflavin to FMN followed by the adenylation of FMN to FAD.</text>
</comment>
<protein>
    <recommendedName>
        <fullName evidence="15">Riboflavin biosynthesis protein</fullName>
    </recommendedName>
    <domain>
        <recommendedName>
            <fullName evidence="15">Riboflavin kinase</fullName>
            <ecNumber evidence="15">2.7.1.26</ecNumber>
        </recommendedName>
        <alternativeName>
            <fullName evidence="15">Flavokinase</fullName>
        </alternativeName>
    </domain>
    <domain>
        <recommendedName>
            <fullName evidence="15">FMN adenylyltransferase</fullName>
            <ecNumber evidence="15">2.7.7.2</ecNumber>
        </recommendedName>
        <alternativeName>
            <fullName evidence="15">FAD pyrophosphorylase</fullName>
        </alternativeName>
        <alternativeName>
            <fullName evidence="15">FAD synthase</fullName>
        </alternativeName>
    </domain>
</protein>
<dbReference type="InterPro" id="IPR004821">
    <property type="entry name" value="Cyt_trans-like"/>
</dbReference>
<evidence type="ECO:0000256" key="10">
    <source>
        <dbReference type="ARBA" id="ARBA00022827"/>
    </source>
</evidence>
<dbReference type="InterPro" id="IPR023468">
    <property type="entry name" value="Riboflavin_kinase"/>
</dbReference>
<dbReference type="GO" id="GO:0005524">
    <property type="term" value="F:ATP binding"/>
    <property type="evidence" value="ECO:0007669"/>
    <property type="project" value="UniProtKB-UniRule"/>
</dbReference>
<reference evidence="17 18" key="1">
    <citation type="submission" date="2015-02" db="EMBL/GenBank/DDBJ databases">
        <title>Genome Sequencing of Rickettsiales.</title>
        <authorList>
            <person name="Daugherty S.C."/>
            <person name="Su Q."/>
            <person name="Abolude K."/>
            <person name="Beier-Sexton M."/>
            <person name="Carlyon J.A."/>
            <person name="Carter R."/>
            <person name="Day N.P."/>
            <person name="Dumler S.J."/>
            <person name="Dyachenko V."/>
            <person name="Godinez A."/>
            <person name="Kurtti T.J."/>
            <person name="Lichay M."/>
            <person name="Mullins K.E."/>
            <person name="Ott S."/>
            <person name="Pappas-Brown V."/>
            <person name="Paris D.H."/>
            <person name="Patel P."/>
            <person name="Richards A.L."/>
            <person name="Sadzewicz L."/>
            <person name="Sears K."/>
            <person name="Seidman D."/>
            <person name="Sengamalay N."/>
            <person name="Stenos J."/>
            <person name="Tallon L.J."/>
            <person name="Vincent G."/>
            <person name="Fraser C.M."/>
            <person name="Munderloh U."/>
            <person name="Dunning-Hotopp J.C."/>
        </authorList>
    </citation>
    <scope>NUCLEOTIDE SEQUENCE [LARGE SCALE GENOMIC DNA]</scope>
    <source>
        <strain evidence="17 18">EmCRT</strain>
    </source>
</reference>
<dbReference type="GO" id="GO:0009231">
    <property type="term" value="P:riboflavin biosynthetic process"/>
    <property type="evidence" value="ECO:0007669"/>
    <property type="project" value="InterPro"/>
</dbReference>
<dbReference type="PANTHER" id="PTHR22749:SF6">
    <property type="entry name" value="RIBOFLAVIN KINASE"/>
    <property type="match status" value="1"/>
</dbReference>
<keyword evidence="11 15" id="KW-0067">ATP-binding</keyword>
<evidence type="ECO:0000256" key="14">
    <source>
        <dbReference type="ARBA" id="ARBA00049494"/>
    </source>
</evidence>
<dbReference type="SMART" id="SM00904">
    <property type="entry name" value="Flavokinase"/>
    <property type="match status" value="1"/>
</dbReference>
<dbReference type="InterPro" id="IPR015864">
    <property type="entry name" value="FAD_synthase"/>
</dbReference>
<evidence type="ECO:0000256" key="12">
    <source>
        <dbReference type="ARBA" id="ARBA00023268"/>
    </source>
</evidence>
<gene>
    <name evidence="17" type="primary">ribF</name>
    <name evidence="17" type="ORF">EMUCRT_0883</name>
</gene>
<dbReference type="InterPro" id="IPR015865">
    <property type="entry name" value="Riboflavin_kinase_bac/euk"/>
</dbReference>
<dbReference type="NCBIfam" id="NF004162">
    <property type="entry name" value="PRK05627.1-5"/>
    <property type="match status" value="1"/>
</dbReference>
<dbReference type="UniPathway" id="UPA00276">
    <property type="reaction ID" value="UER00406"/>
</dbReference>
<keyword evidence="7 15" id="KW-0548">Nucleotidyltransferase</keyword>
<dbReference type="Proteomes" id="UP000033546">
    <property type="component" value="Unassembled WGS sequence"/>
</dbReference>
<evidence type="ECO:0000256" key="6">
    <source>
        <dbReference type="ARBA" id="ARBA00022679"/>
    </source>
</evidence>
<dbReference type="InterPro" id="IPR002606">
    <property type="entry name" value="Riboflavin_kinase_bac"/>
</dbReference>
<dbReference type="Pfam" id="PF06574">
    <property type="entry name" value="FAD_syn"/>
    <property type="match status" value="1"/>
</dbReference>
<evidence type="ECO:0000256" key="5">
    <source>
        <dbReference type="ARBA" id="ARBA00022643"/>
    </source>
</evidence>
<dbReference type="EMBL" id="LANU01000003">
    <property type="protein sequence ID" value="KJV63429.1"/>
    <property type="molecule type" value="Genomic_DNA"/>
</dbReference>
<name>A0A0F3N916_9RICK</name>
<evidence type="ECO:0000256" key="8">
    <source>
        <dbReference type="ARBA" id="ARBA00022741"/>
    </source>
</evidence>
<evidence type="ECO:0000256" key="11">
    <source>
        <dbReference type="ARBA" id="ARBA00022840"/>
    </source>
</evidence>
<dbReference type="SUPFAM" id="SSF52374">
    <property type="entry name" value="Nucleotidylyl transferase"/>
    <property type="match status" value="1"/>
</dbReference>
<dbReference type="EC" id="2.7.1.26" evidence="15"/>
<dbReference type="PATRIC" id="fig|1359167.3.peg.849"/>
<comment type="catalytic activity">
    <reaction evidence="13 15">
        <text>riboflavin + ATP = FMN + ADP + H(+)</text>
        <dbReference type="Rhea" id="RHEA:14357"/>
        <dbReference type="ChEBI" id="CHEBI:15378"/>
        <dbReference type="ChEBI" id="CHEBI:30616"/>
        <dbReference type="ChEBI" id="CHEBI:57986"/>
        <dbReference type="ChEBI" id="CHEBI:58210"/>
        <dbReference type="ChEBI" id="CHEBI:456216"/>
        <dbReference type="EC" id="2.7.1.26"/>
    </reaction>
</comment>
<comment type="similarity">
    <text evidence="15">Belongs to the ribF family.</text>
</comment>
<evidence type="ECO:0000256" key="4">
    <source>
        <dbReference type="ARBA" id="ARBA00022630"/>
    </source>
</evidence>
<dbReference type="RefSeq" id="WP_045805164.1">
    <property type="nucleotide sequence ID" value="NZ_LANU01000003.1"/>
</dbReference>
<feature type="domain" description="Riboflavin kinase" evidence="16">
    <location>
        <begin position="182"/>
        <end position="306"/>
    </location>
</feature>
<evidence type="ECO:0000256" key="2">
    <source>
        <dbReference type="ARBA" id="ARBA00004726"/>
    </source>
</evidence>